<dbReference type="InterPro" id="IPR008792">
    <property type="entry name" value="PQQD"/>
</dbReference>
<accession>A0ABV7QQK6</accession>
<sequence length="84" mass="9169">MHLHPDTALTDTPDGSVLLNRRTGRYWQVNRTGTHTLDRLLAGESADRIAADLAARYDIDAARVRADIAKMTDNLLAAGLVESP</sequence>
<reference evidence="2" key="1">
    <citation type="journal article" date="2019" name="Int. J. Syst. Evol. Microbiol.">
        <title>The Global Catalogue of Microorganisms (GCM) 10K type strain sequencing project: providing services to taxonomists for standard genome sequencing and annotation.</title>
        <authorList>
            <consortium name="The Broad Institute Genomics Platform"/>
            <consortium name="The Broad Institute Genome Sequencing Center for Infectious Disease"/>
            <person name="Wu L."/>
            <person name="Ma J."/>
        </authorList>
    </citation>
    <scope>NUCLEOTIDE SEQUENCE [LARGE SCALE GENOMIC DNA]</scope>
    <source>
        <strain evidence="2">CGMCC 4.7682</strain>
    </source>
</reference>
<dbReference type="NCBIfam" id="NF033530">
    <property type="entry name" value="lasso_PqqD_Strm"/>
    <property type="match status" value="1"/>
</dbReference>
<protein>
    <submittedName>
        <fullName evidence="1">Lasso peptide biosynthesis PqqD family chaperone</fullName>
    </submittedName>
</protein>
<name>A0ABV7QQK6_9PSEU</name>
<evidence type="ECO:0000313" key="2">
    <source>
        <dbReference type="Proteomes" id="UP001595764"/>
    </source>
</evidence>
<dbReference type="InterPro" id="IPR041881">
    <property type="entry name" value="PqqD_sf"/>
</dbReference>
<proteinExistence type="predicted"/>
<organism evidence="1 2">
    <name type="scientific">Amycolatopsis halotolerans</name>
    <dbReference type="NCBI Taxonomy" id="330083"/>
    <lineage>
        <taxon>Bacteria</taxon>
        <taxon>Bacillati</taxon>
        <taxon>Actinomycetota</taxon>
        <taxon>Actinomycetes</taxon>
        <taxon>Pseudonocardiales</taxon>
        <taxon>Pseudonocardiaceae</taxon>
        <taxon>Amycolatopsis</taxon>
    </lineage>
</organism>
<dbReference type="Proteomes" id="UP001595764">
    <property type="component" value="Unassembled WGS sequence"/>
</dbReference>
<comment type="caution">
    <text evidence="1">The sequence shown here is derived from an EMBL/GenBank/DDBJ whole genome shotgun (WGS) entry which is preliminary data.</text>
</comment>
<dbReference type="Gene3D" id="1.10.10.1150">
    <property type="entry name" value="Coenzyme PQQ synthesis protein D (PqqD)"/>
    <property type="match status" value="1"/>
</dbReference>
<dbReference type="RefSeq" id="WP_354743759.1">
    <property type="nucleotide sequence ID" value="NZ_JBHMAY010000011.1"/>
</dbReference>
<dbReference type="EMBL" id="JBHRWI010000030">
    <property type="protein sequence ID" value="MFC3513893.1"/>
    <property type="molecule type" value="Genomic_DNA"/>
</dbReference>
<evidence type="ECO:0000313" key="1">
    <source>
        <dbReference type="EMBL" id="MFC3513893.1"/>
    </source>
</evidence>
<keyword evidence="2" id="KW-1185">Reference proteome</keyword>
<dbReference type="Pfam" id="PF05402">
    <property type="entry name" value="PqqD"/>
    <property type="match status" value="1"/>
</dbReference>
<gene>
    <name evidence="1" type="ORF">ACFORO_27255</name>
</gene>